<keyword evidence="3" id="KW-1185">Reference proteome</keyword>
<feature type="transmembrane region" description="Helical" evidence="1">
    <location>
        <begin position="111"/>
        <end position="128"/>
    </location>
</feature>
<keyword evidence="1" id="KW-0472">Membrane</keyword>
<dbReference type="RefSeq" id="WP_196419688.1">
    <property type="nucleotide sequence ID" value="NZ_JADQTO010000032.1"/>
</dbReference>
<evidence type="ECO:0000256" key="1">
    <source>
        <dbReference type="SAM" id="Phobius"/>
    </source>
</evidence>
<dbReference type="EMBL" id="JADQTO010000032">
    <property type="protein sequence ID" value="MBG0567912.1"/>
    <property type="molecule type" value="Genomic_DNA"/>
</dbReference>
<feature type="transmembrane region" description="Helical" evidence="1">
    <location>
        <begin position="31"/>
        <end position="48"/>
    </location>
</feature>
<dbReference type="Proteomes" id="UP000598146">
    <property type="component" value="Unassembled WGS sequence"/>
</dbReference>
<gene>
    <name evidence="2" type="ORF">I4J89_41380</name>
</gene>
<protein>
    <submittedName>
        <fullName evidence="2">Uncharacterized protein</fullName>
    </submittedName>
</protein>
<evidence type="ECO:0000313" key="3">
    <source>
        <dbReference type="Proteomes" id="UP000598146"/>
    </source>
</evidence>
<feature type="transmembrane region" description="Helical" evidence="1">
    <location>
        <begin position="85"/>
        <end position="105"/>
    </location>
</feature>
<organism evidence="2 3">
    <name type="scientific">Actinoplanes aureus</name>
    <dbReference type="NCBI Taxonomy" id="2792083"/>
    <lineage>
        <taxon>Bacteria</taxon>
        <taxon>Bacillati</taxon>
        <taxon>Actinomycetota</taxon>
        <taxon>Actinomycetes</taxon>
        <taxon>Micromonosporales</taxon>
        <taxon>Micromonosporaceae</taxon>
        <taxon>Actinoplanes</taxon>
    </lineage>
</organism>
<sequence length="285" mass="30744">MANGLFNRAPVGAVAIVEPPVSQWYARRARVAFIGVSLGCWAVATMVLSASTPLWIAVLLGLAAGLVVGLVAALLVRVWPVLRALWWWSLEIATAAVVVAGLSLLARVWSWRLALAALLLVVIAGLLADPVRRFVWAWSWCAVDRHRLRLYFAGLARASGGSRAGLLPLMLWARPTPAGERVWLWLRPGLELADLDGKAGRIAVTCWAKQVRVVAASERHAALVRVDIGRRDSLAGRIDSPLALLIPSLRLKLTDAPVSPAMPPVGLNLADIPDPPAPEPRNGRR</sequence>
<comment type="caution">
    <text evidence="2">The sequence shown here is derived from an EMBL/GenBank/DDBJ whole genome shotgun (WGS) entry which is preliminary data.</text>
</comment>
<feature type="transmembrane region" description="Helical" evidence="1">
    <location>
        <begin position="54"/>
        <end position="76"/>
    </location>
</feature>
<keyword evidence="1" id="KW-1133">Transmembrane helix</keyword>
<proteinExistence type="predicted"/>
<keyword evidence="1" id="KW-0812">Transmembrane</keyword>
<accession>A0A931G2N3</accession>
<evidence type="ECO:0000313" key="2">
    <source>
        <dbReference type="EMBL" id="MBG0567912.1"/>
    </source>
</evidence>
<dbReference type="AlphaFoldDB" id="A0A931G2N3"/>
<reference evidence="2" key="1">
    <citation type="submission" date="2020-11" db="EMBL/GenBank/DDBJ databases">
        <title>Isolation and identification of active actinomycetes.</title>
        <authorList>
            <person name="Sun X."/>
        </authorList>
    </citation>
    <scope>NUCLEOTIDE SEQUENCE</scope>
    <source>
        <strain evidence="2">NEAU-A11</strain>
    </source>
</reference>
<name>A0A931G2N3_9ACTN</name>